<comment type="caution">
    <text evidence="3">The sequence shown here is derived from an EMBL/GenBank/DDBJ whole genome shotgun (WGS) entry which is preliminary data.</text>
</comment>
<dbReference type="Proteomes" id="UP000016843">
    <property type="component" value="Unassembled WGS sequence"/>
</dbReference>
<dbReference type="EMBL" id="AWXR01000011">
    <property type="protein sequence ID" value="ERM83602.1"/>
    <property type="molecule type" value="Genomic_DNA"/>
</dbReference>
<evidence type="ECO:0000256" key="1">
    <source>
        <dbReference type="ARBA" id="ARBA00008791"/>
    </source>
</evidence>
<dbReference type="Pfam" id="PF00582">
    <property type="entry name" value="Usp"/>
    <property type="match status" value="2"/>
</dbReference>
<name>U5C5W6_9BACT</name>
<comment type="similarity">
    <text evidence="1">Belongs to the universal stress protein A family.</text>
</comment>
<dbReference type="InterPro" id="IPR006015">
    <property type="entry name" value="Universal_stress_UspA"/>
</dbReference>
<sequence>MFFPFNTNILHFEGQSGYLEFRKTVIFLAINPEELQQSCKLTNRIGKKYMENFTKAMVGLDLSAMDGVLMKKVAFLSKLLGIEKIYFIHISKNLSLPEEIKDHYPDILAPLDESIKAEILVNIKEHPFPKEIELEVIVGEGNPRDTILRWANIKDVDIMIMGRKNEMEGSGSLAKYMAQKSPCSVLFLTENSEIAVPKKVLIPLDFSEHSNLTFKFAQKLFEETNTEILALHIYEVPTGYYKTGKSYEEFAAIMKGHAKKDYEKFLQKYKHQHFECLFLMDEKENSGKFITRMAQEHQANWIIMGSRGRTSSASVLLGSVAENLVEANNMLPMLIFKKKGENMNLIDAILKI</sequence>
<dbReference type="AlphaFoldDB" id="U5C5W6"/>
<dbReference type="PANTHER" id="PTHR46268">
    <property type="entry name" value="STRESS RESPONSE PROTEIN NHAX"/>
    <property type="match status" value="1"/>
</dbReference>
<keyword evidence="4" id="KW-1185">Reference proteome</keyword>
<reference evidence="3 4" key="1">
    <citation type="journal article" date="2013" name="Genome Announc.">
        <title>Draft Genome Sequence of the Psychrophilic and Alkaliphilic Rhodonellum psychrophilum Strain GCM71T.</title>
        <authorList>
            <person name="Hauptmann A.L."/>
            <person name="Glaring M.A."/>
            <person name="Hallin P.F."/>
            <person name="Prieme A."/>
            <person name="Stougaard P."/>
        </authorList>
    </citation>
    <scope>NUCLEOTIDE SEQUENCE [LARGE SCALE GENOMIC DNA]</scope>
    <source>
        <strain evidence="3 4">GCM71</strain>
    </source>
</reference>
<dbReference type="PANTHER" id="PTHR46268:SF6">
    <property type="entry name" value="UNIVERSAL STRESS PROTEIN UP12"/>
    <property type="match status" value="1"/>
</dbReference>
<evidence type="ECO:0000313" key="3">
    <source>
        <dbReference type="EMBL" id="ERM83602.1"/>
    </source>
</evidence>
<dbReference type="CDD" id="cd23659">
    <property type="entry name" value="USP_At3g01520-like"/>
    <property type="match status" value="1"/>
</dbReference>
<dbReference type="CDD" id="cd00293">
    <property type="entry name" value="USP-like"/>
    <property type="match status" value="1"/>
</dbReference>
<dbReference type="InterPro" id="IPR014729">
    <property type="entry name" value="Rossmann-like_a/b/a_fold"/>
</dbReference>
<protein>
    <recommendedName>
        <fullName evidence="2">UspA domain-containing protein</fullName>
    </recommendedName>
</protein>
<dbReference type="SUPFAM" id="SSF52402">
    <property type="entry name" value="Adenine nucleotide alpha hydrolases-like"/>
    <property type="match status" value="2"/>
</dbReference>
<accession>U5C5W6</accession>
<evidence type="ECO:0000259" key="2">
    <source>
        <dbReference type="Pfam" id="PF00582"/>
    </source>
</evidence>
<dbReference type="InterPro" id="IPR006016">
    <property type="entry name" value="UspA"/>
</dbReference>
<gene>
    <name evidence="3" type="ORF">P872_02975</name>
</gene>
<dbReference type="PRINTS" id="PR01438">
    <property type="entry name" value="UNVRSLSTRESS"/>
</dbReference>
<organism evidence="3 4">
    <name type="scientific">Rhodonellum psychrophilum GCM71 = DSM 17998</name>
    <dbReference type="NCBI Taxonomy" id="1123057"/>
    <lineage>
        <taxon>Bacteria</taxon>
        <taxon>Pseudomonadati</taxon>
        <taxon>Bacteroidota</taxon>
        <taxon>Cytophagia</taxon>
        <taxon>Cytophagales</taxon>
        <taxon>Cytophagaceae</taxon>
        <taxon>Rhodonellum</taxon>
    </lineage>
</organism>
<feature type="domain" description="UspA" evidence="2">
    <location>
        <begin position="198"/>
        <end position="326"/>
    </location>
</feature>
<dbReference type="eggNOG" id="COG0589">
    <property type="taxonomic scope" value="Bacteria"/>
</dbReference>
<feature type="domain" description="UspA" evidence="2">
    <location>
        <begin position="53"/>
        <end position="186"/>
    </location>
</feature>
<evidence type="ECO:0000313" key="4">
    <source>
        <dbReference type="Proteomes" id="UP000016843"/>
    </source>
</evidence>
<proteinExistence type="inferred from homology"/>
<dbReference type="Gene3D" id="3.40.50.620">
    <property type="entry name" value="HUPs"/>
    <property type="match status" value="2"/>
</dbReference>